<evidence type="ECO:0000259" key="2">
    <source>
        <dbReference type="Pfam" id="PF22807"/>
    </source>
</evidence>
<sequence length="398" mass="43927">MKSSTARLLTPLAGVLLTASLSIAQEGNKEVIAQEMEGHIFRPKQLQATPANVAQLTVPAGFTIHKFAEGLGKPRMMAVGANGSVYVTDREAGTVTLLQDKNKDGKAEVVKTVARRKNMHGITIRDNKLYLITVNEVYTAAIKPDGTLGSLQEIMKGLPDGGQHGNRTLHFGPDGMLYVSIGSTCNACKETSGESATMIQAKADGSRRRIYAKGLRNTIGFDWHPQTKELWGFDHGIDWLGDDEQKEELNRITDGADYGWPYVYADGKFEMHFDPQGMTHEEYARKTTKPVLLYDAHAAPMSMLFYTGSQFPADYRGDALVTMHGSWNRAKPSGYKIVRVRFEQGQPKQIEDFVTGFLTDNQRGQFARVCGLAQMPDGSLLVAEDATGVVYQVRYNPK</sequence>
<evidence type="ECO:0000313" key="3">
    <source>
        <dbReference type="EMBL" id="MFD1143142.1"/>
    </source>
</evidence>
<organism evidence="3 4">
    <name type="scientific">Larkinella insperata</name>
    <dbReference type="NCBI Taxonomy" id="332158"/>
    <lineage>
        <taxon>Bacteria</taxon>
        <taxon>Pseudomonadati</taxon>
        <taxon>Bacteroidota</taxon>
        <taxon>Cytophagia</taxon>
        <taxon>Cytophagales</taxon>
        <taxon>Spirosomataceae</taxon>
        <taxon>Larkinella</taxon>
    </lineage>
</organism>
<dbReference type="RefSeq" id="WP_265991021.1">
    <property type="nucleotide sequence ID" value="NZ_CP110973.1"/>
</dbReference>
<dbReference type="PANTHER" id="PTHR19328:SF53">
    <property type="entry name" value="MEMBRANE PROTEIN"/>
    <property type="match status" value="1"/>
</dbReference>
<keyword evidence="4" id="KW-1185">Reference proteome</keyword>
<feature type="domain" description="Pyrroloquinoline quinone-dependent pyranose dehydrogenase beta-propeller" evidence="2">
    <location>
        <begin position="57"/>
        <end position="394"/>
    </location>
</feature>
<feature type="signal peptide" evidence="1">
    <location>
        <begin position="1"/>
        <end position="24"/>
    </location>
</feature>
<dbReference type="InterPro" id="IPR011041">
    <property type="entry name" value="Quinoprot_gluc/sorb_DH_b-prop"/>
</dbReference>
<dbReference type="InterPro" id="IPR011042">
    <property type="entry name" value="6-blade_b-propeller_TolB-like"/>
</dbReference>
<protein>
    <submittedName>
        <fullName evidence="3">PQQ-dependent sugar dehydrogenase</fullName>
    </submittedName>
</protein>
<keyword evidence="1" id="KW-0732">Signal</keyword>
<dbReference type="InterPro" id="IPR054539">
    <property type="entry name" value="Beta-prop_PDH"/>
</dbReference>
<accession>A0ABW3QA97</accession>
<feature type="chain" id="PRO_5046990817" evidence="1">
    <location>
        <begin position="25"/>
        <end position="398"/>
    </location>
</feature>
<evidence type="ECO:0000313" key="4">
    <source>
        <dbReference type="Proteomes" id="UP001597116"/>
    </source>
</evidence>
<dbReference type="Pfam" id="PF22807">
    <property type="entry name" value="TrAA12"/>
    <property type="match status" value="1"/>
</dbReference>
<reference evidence="4" key="1">
    <citation type="journal article" date="2019" name="Int. J. Syst. Evol. Microbiol.">
        <title>The Global Catalogue of Microorganisms (GCM) 10K type strain sequencing project: providing services to taxonomists for standard genome sequencing and annotation.</title>
        <authorList>
            <consortium name="The Broad Institute Genomics Platform"/>
            <consortium name="The Broad Institute Genome Sequencing Center for Infectious Disease"/>
            <person name="Wu L."/>
            <person name="Ma J."/>
        </authorList>
    </citation>
    <scope>NUCLEOTIDE SEQUENCE [LARGE SCALE GENOMIC DNA]</scope>
    <source>
        <strain evidence="4">CCUG 55608</strain>
    </source>
</reference>
<gene>
    <name evidence="3" type="ORF">ACFQ4C_18590</name>
</gene>
<dbReference type="Proteomes" id="UP001597116">
    <property type="component" value="Unassembled WGS sequence"/>
</dbReference>
<dbReference type="SUPFAM" id="SSF50952">
    <property type="entry name" value="Soluble quinoprotein glucose dehydrogenase"/>
    <property type="match status" value="1"/>
</dbReference>
<comment type="caution">
    <text evidence="3">The sequence shown here is derived from an EMBL/GenBank/DDBJ whole genome shotgun (WGS) entry which is preliminary data.</text>
</comment>
<dbReference type="EMBL" id="JBHTLP010000011">
    <property type="protein sequence ID" value="MFD1143142.1"/>
    <property type="molecule type" value="Genomic_DNA"/>
</dbReference>
<dbReference type="Gene3D" id="2.120.10.30">
    <property type="entry name" value="TolB, C-terminal domain"/>
    <property type="match status" value="1"/>
</dbReference>
<evidence type="ECO:0000256" key="1">
    <source>
        <dbReference type="SAM" id="SignalP"/>
    </source>
</evidence>
<proteinExistence type="predicted"/>
<dbReference type="PANTHER" id="PTHR19328">
    <property type="entry name" value="HEDGEHOG-INTERACTING PROTEIN"/>
    <property type="match status" value="1"/>
</dbReference>
<name>A0ABW3QA97_9BACT</name>